<dbReference type="Gene3D" id="3.20.160.10">
    <property type="entry name" value="vpa0580 domain like"/>
    <property type="match status" value="1"/>
</dbReference>
<sequence length="36" mass="3953">MDLATFLSTLTDNPSAIDFEDTIAVIDTNYQFTPTA</sequence>
<dbReference type="AlphaFoldDB" id="A0A2T4CTT8"/>
<dbReference type="InterPro" id="IPR014984">
    <property type="entry name" value="HopJ"/>
</dbReference>
<dbReference type="EMBL" id="PYVN01000145">
    <property type="protein sequence ID" value="PTB84922.1"/>
    <property type="molecule type" value="Genomic_DNA"/>
</dbReference>
<reference evidence="1" key="1">
    <citation type="submission" date="2018-03" db="EMBL/GenBank/DDBJ databases">
        <title>Cross-interface Injection: A General Nanoliter Liquid Handling Method Applied to Single Cells Genome Amplification Automated Nanoliter Liquid Handling Applied to Single Cell Multiple Displacement Amplification.</title>
        <authorList>
            <person name="Yun J."/>
            <person name="Xu P."/>
            <person name="Xu J."/>
            <person name="Dai X."/>
            <person name="Wang Y."/>
            <person name="Zheng X."/>
            <person name="Cao C."/>
            <person name="Yi Q."/>
            <person name="Zhu Y."/>
            <person name="Wang L."/>
            <person name="Dong Z."/>
            <person name="Huang Y."/>
            <person name="Huang L."/>
            <person name="Du W."/>
        </authorList>
    </citation>
    <scope>NUCLEOTIDE SEQUENCE [LARGE SCALE GENOMIC DNA]</scope>
    <source>
        <strain evidence="1">Z-D3-2</strain>
    </source>
</reference>
<organism evidence="1">
    <name type="scientific">Pseudidiomarina aestuarii</name>
    <dbReference type="NCBI Taxonomy" id="624146"/>
    <lineage>
        <taxon>Bacteria</taxon>
        <taxon>Pseudomonadati</taxon>
        <taxon>Pseudomonadota</taxon>
        <taxon>Gammaproteobacteria</taxon>
        <taxon>Alteromonadales</taxon>
        <taxon>Idiomarinaceae</taxon>
        <taxon>Pseudidiomarina</taxon>
    </lineage>
</organism>
<name>A0A2T4CTT8_9GAMM</name>
<feature type="non-terminal residue" evidence="1">
    <location>
        <position position="36"/>
    </location>
</feature>
<evidence type="ECO:0000313" key="1">
    <source>
        <dbReference type="EMBL" id="PTB84922.1"/>
    </source>
</evidence>
<comment type="caution">
    <text evidence="1">The sequence shown here is derived from an EMBL/GenBank/DDBJ whole genome shotgun (WGS) entry which is preliminary data.</text>
</comment>
<proteinExistence type="predicted"/>
<gene>
    <name evidence="1" type="ORF">C9940_05655</name>
</gene>
<dbReference type="Pfam" id="PF08888">
    <property type="entry name" value="HopJ"/>
    <property type="match status" value="1"/>
</dbReference>
<accession>A0A2T4CTT8</accession>
<dbReference type="InterPro" id="IPR038604">
    <property type="entry name" value="HopJ_sf"/>
</dbReference>
<protein>
    <submittedName>
        <fullName evidence="1">Type III effector</fullName>
    </submittedName>
</protein>